<accession>A0A955KZP7</accession>
<protein>
    <submittedName>
        <fullName evidence="1">Uncharacterized protein</fullName>
    </submittedName>
</protein>
<gene>
    <name evidence="1" type="ORF">KC640_02760</name>
</gene>
<reference evidence="1" key="2">
    <citation type="journal article" date="2021" name="Microbiome">
        <title>Successional dynamics and alternative stable states in a saline activated sludge microbial community over 9 years.</title>
        <authorList>
            <person name="Wang Y."/>
            <person name="Ye J."/>
            <person name="Ju F."/>
            <person name="Liu L."/>
            <person name="Boyd J.A."/>
            <person name="Deng Y."/>
            <person name="Parks D.H."/>
            <person name="Jiang X."/>
            <person name="Yin X."/>
            <person name="Woodcroft B.J."/>
            <person name="Tyson G.W."/>
            <person name="Hugenholtz P."/>
            <person name="Polz M.F."/>
            <person name="Zhang T."/>
        </authorList>
    </citation>
    <scope>NUCLEOTIDE SEQUENCE</scope>
    <source>
        <strain evidence="1">HKST-UBA12</strain>
    </source>
</reference>
<evidence type="ECO:0000313" key="1">
    <source>
        <dbReference type="EMBL" id="MCA9379324.1"/>
    </source>
</evidence>
<proteinExistence type="predicted"/>
<reference evidence="1" key="1">
    <citation type="submission" date="2020-04" db="EMBL/GenBank/DDBJ databases">
        <authorList>
            <person name="Zhang T."/>
        </authorList>
    </citation>
    <scope>NUCLEOTIDE SEQUENCE</scope>
    <source>
        <strain evidence="1">HKST-UBA12</strain>
    </source>
</reference>
<evidence type="ECO:0000313" key="2">
    <source>
        <dbReference type="Proteomes" id="UP000760819"/>
    </source>
</evidence>
<dbReference type="Proteomes" id="UP000760819">
    <property type="component" value="Unassembled WGS sequence"/>
</dbReference>
<organism evidence="1 2">
    <name type="scientific">Candidatus Dojkabacteria bacterium</name>
    <dbReference type="NCBI Taxonomy" id="2099670"/>
    <lineage>
        <taxon>Bacteria</taxon>
        <taxon>Candidatus Dojkabacteria</taxon>
    </lineage>
</organism>
<dbReference type="AlphaFoldDB" id="A0A955KZP7"/>
<dbReference type="EMBL" id="JAGQLI010000142">
    <property type="protein sequence ID" value="MCA9379324.1"/>
    <property type="molecule type" value="Genomic_DNA"/>
</dbReference>
<comment type="caution">
    <text evidence="1">The sequence shown here is derived from an EMBL/GenBank/DDBJ whole genome shotgun (WGS) entry which is preliminary data.</text>
</comment>
<sequence length="162" mass="18061">MGAGTNTDLDTARGELTYVDYSAEFPELEKSRYKAVVYLSFSSSIEVRRIMEDFALIEQSIPAPSVFIIDVINYQDMYSITSALDSILAAQSNLFRKKHHQFTLLNPANKVIVTLAEKVMHLTKSTMEFIFVEDGARALAEAKTKIHEFLATSAAQKSAADE</sequence>
<name>A0A955KZP7_9BACT</name>